<name>A0ABZ3D2S5_9PROT</name>
<dbReference type="RefSeq" id="WP_342627788.1">
    <property type="nucleotide sequence ID" value="NZ_CP152276.1"/>
</dbReference>
<dbReference type="SUPFAM" id="SSF53901">
    <property type="entry name" value="Thiolase-like"/>
    <property type="match status" value="1"/>
</dbReference>
<evidence type="ECO:0000313" key="2">
    <source>
        <dbReference type="Proteomes" id="UP001449795"/>
    </source>
</evidence>
<dbReference type="EMBL" id="CP152276">
    <property type="protein sequence ID" value="XAE41970.1"/>
    <property type="molecule type" value="Genomic_DNA"/>
</dbReference>
<reference evidence="1 2" key="1">
    <citation type="submission" date="2024-04" db="EMBL/GenBank/DDBJ databases">
        <title>Complete genome sequence of Nguyenibacter vanlangesis HBCM-1154, a strain capable of nitrogen fixation, IAA production, and phosphorus solubilization isolated from sugarcane soil.</title>
        <authorList>
            <person name="MY HANH P."/>
        </authorList>
    </citation>
    <scope>NUCLEOTIDE SEQUENCE [LARGE SCALE GENOMIC DNA]</scope>
    <source>
        <strain evidence="1 2">HBCM 1154</strain>
    </source>
</reference>
<accession>A0ABZ3D2S5</accession>
<proteinExistence type="predicted"/>
<protein>
    <recommendedName>
        <fullName evidence="3">3-oxoacyl-[acyl-carrier-protein] synthase-3</fullName>
    </recommendedName>
</protein>
<evidence type="ECO:0000313" key="1">
    <source>
        <dbReference type="EMBL" id="XAE41970.1"/>
    </source>
</evidence>
<dbReference type="Proteomes" id="UP001449795">
    <property type="component" value="Chromosome"/>
</dbReference>
<gene>
    <name evidence="1" type="ORF">AAC691_17075</name>
</gene>
<sequence length="372" mass="39212">MSRVFIHSIGVHAERCSGLAALAQAVNMRESPSTTPASVYAAPSITLGAAALAAIAREDRSTLSPHTVASLNAMADALSGNVPGNDAADQAANDDHENVPVFTATDSAEYGFTSLCGLMAKYPGREALMNHLGEIRDYGNPLNMMRLLSTNTLYHASKRLEAHGGGYPIRAMSLSGLCALEDAWREIMTDRAPNGAAVVASGNMRSFDALVAFGKMGLVGKDEEPGQIDPTFGAAALMLSAQDHPYALAEIIDASSLFAPEPWPQAATWKKLFTRAKEQCGTPDIIVAYRNGAPLLDAAEREALAAIYPDVPQKAFKNLIGYTGKPNNLLDLAAILVDATVPPGALIMINGAGLGWGVGCITLRKIRTPSTH</sequence>
<dbReference type="Gene3D" id="3.40.47.10">
    <property type="match status" value="1"/>
</dbReference>
<keyword evidence="2" id="KW-1185">Reference proteome</keyword>
<dbReference type="InterPro" id="IPR016039">
    <property type="entry name" value="Thiolase-like"/>
</dbReference>
<evidence type="ECO:0008006" key="3">
    <source>
        <dbReference type="Google" id="ProtNLM"/>
    </source>
</evidence>
<organism evidence="1 2">
    <name type="scientific">Nguyenibacter vanlangensis</name>
    <dbReference type="NCBI Taxonomy" id="1216886"/>
    <lineage>
        <taxon>Bacteria</taxon>
        <taxon>Pseudomonadati</taxon>
        <taxon>Pseudomonadota</taxon>
        <taxon>Alphaproteobacteria</taxon>
        <taxon>Acetobacterales</taxon>
        <taxon>Acetobacteraceae</taxon>
        <taxon>Nguyenibacter</taxon>
    </lineage>
</organism>